<protein>
    <submittedName>
        <fullName evidence="2">Uncharacterized protein</fullName>
    </submittedName>
</protein>
<keyword evidence="1" id="KW-1133">Transmembrane helix</keyword>
<accession>A0A806X355</accession>
<keyword evidence="1" id="KW-0472">Membrane</keyword>
<feature type="transmembrane region" description="Helical" evidence="1">
    <location>
        <begin position="34"/>
        <end position="52"/>
    </location>
</feature>
<gene>
    <name evidence="2" type="ORF">AO703_06560</name>
</gene>
<keyword evidence="1" id="KW-0812">Transmembrane</keyword>
<organism evidence="2 3">
    <name type="scientific">[Enterobacter] lignolyticus</name>
    <dbReference type="NCBI Taxonomy" id="1334193"/>
    <lineage>
        <taxon>Bacteria</taxon>
        <taxon>Pseudomonadati</taxon>
        <taxon>Pseudomonadota</taxon>
        <taxon>Gammaproteobacteria</taxon>
        <taxon>Enterobacterales</taxon>
        <taxon>Enterobacteriaceae</taxon>
        <taxon>Pluralibacter</taxon>
    </lineage>
</organism>
<feature type="transmembrane region" description="Helical" evidence="1">
    <location>
        <begin position="130"/>
        <end position="148"/>
    </location>
</feature>
<evidence type="ECO:0000313" key="3">
    <source>
        <dbReference type="Proteomes" id="UP000069162"/>
    </source>
</evidence>
<dbReference type="KEGG" id="kle:AO703_06560"/>
<proteinExistence type="predicted"/>
<dbReference type="EMBL" id="CP012871">
    <property type="protein sequence ID" value="ALR75976.1"/>
    <property type="molecule type" value="Genomic_DNA"/>
</dbReference>
<feature type="transmembrane region" description="Helical" evidence="1">
    <location>
        <begin position="7"/>
        <end position="28"/>
    </location>
</feature>
<feature type="transmembrane region" description="Helical" evidence="1">
    <location>
        <begin position="105"/>
        <end position="124"/>
    </location>
</feature>
<reference evidence="3" key="1">
    <citation type="submission" date="2015-10" db="EMBL/GenBank/DDBJ databases">
        <title>Complete Genome Sequencing of Klebsiella sp. strain G5.</title>
        <authorList>
            <person name="Chan K.-G."/>
            <person name="Chen J.-W."/>
        </authorList>
    </citation>
    <scope>NUCLEOTIDE SEQUENCE [LARGE SCALE GENOMIC DNA]</scope>
    <source>
        <strain evidence="3">G5</strain>
    </source>
</reference>
<evidence type="ECO:0000256" key="1">
    <source>
        <dbReference type="SAM" id="Phobius"/>
    </source>
</evidence>
<evidence type="ECO:0000313" key="2">
    <source>
        <dbReference type="EMBL" id="ALR75976.1"/>
    </source>
</evidence>
<dbReference type="Proteomes" id="UP000069162">
    <property type="component" value="Chromosome"/>
</dbReference>
<dbReference type="AlphaFoldDB" id="A0A806X355"/>
<name>A0A806X355_9ENTR</name>
<sequence length="195" mass="21996">MEYQTSALWFYKPLPLLAAGVSLALSWMGFSAGLGYMLLTGLFWPILIAMYLHRQKENMRVWSPQENSEWLVYVNAIPVREQRSVLTNPGFSSPAKAHRFFQSAFLLKFILQAGCLTLAVWQFIAAPWDLYAVVGSLVLLIPLAAAVWRTGQRLATLNELQFAEISHPNGQIWHQAQFVRSGKTLPALKSLLSLF</sequence>